<organism evidence="1 2">
    <name type="scientific">Elysia crispata</name>
    <name type="common">lettuce slug</name>
    <dbReference type="NCBI Taxonomy" id="231223"/>
    <lineage>
        <taxon>Eukaryota</taxon>
        <taxon>Metazoa</taxon>
        <taxon>Spiralia</taxon>
        <taxon>Lophotrochozoa</taxon>
        <taxon>Mollusca</taxon>
        <taxon>Gastropoda</taxon>
        <taxon>Heterobranchia</taxon>
        <taxon>Euthyneura</taxon>
        <taxon>Panpulmonata</taxon>
        <taxon>Sacoglossa</taxon>
        <taxon>Placobranchoidea</taxon>
        <taxon>Plakobranchidae</taxon>
        <taxon>Elysia</taxon>
    </lineage>
</organism>
<dbReference type="AlphaFoldDB" id="A0AAE0ZYQ8"/>
<proteinExistence type="predicted"/>
<sequence>MTVLTIYNVIDGDWNHRVGCPAYGRQLYVGVVLPESGPAVSKSRNRARGRVWLVRPRTHRTVNLDLRGLVVCCCLSVTRPQDTWRHKGRLDRWMSPLGMRRPFSVDTSLFNNVISKACTVGYMHDR</sequence>
<dbReference type="EMBL" id="JAWDGP010003066">
    <property type="protein sequence ID" value="KAK3777727.1"/>
    <property type="molecule type" value="Genomic_DNA"/>
</dbReference>
<comment type="caution">
    <text evidence="1">The sequence shown here is derived from an EMBL/GenBank/DDBJ whole genome shotgun (WGS) entry which is preliminary data.</text>
</comment>
<accession>A0AAE0ZYQ8</accession>
<evidence type="ECO:0000313" key="2">
    <source>
        <dbReference type="Proteomes" id="UP001283361"/>
    </source>
</evidence>
<evidence type="ECO:0000313" key="1">
    <source>
        <dbReference type="EMBL" id="KAK3777727.1"/>
    </source>
</evidence>
<name>A0AAE0ZYQ8_9GAST</name>
<reference evidence="1" key="1">
    <citation type="journal article" date="2023" name="G3 (Bethesda)">
        <title>A reference genome for the long-term kleptoplast-retaining sea slug Elysia crispata morphotype clarki.</title>
        <authorList>
            <person name="Eastman K.E."/>
            <person name="Pendleton A.L."/>
            <person name="Shaikh M.A."/>
            <person name="Suttiyut T."/>
            <person name="Ogas R."/>
            <person name="Tomko P."/>
            <person name="Gavelis G."/>
            <person name="Widhalm J.R."/>
            <person name="Wisecaver J.H."/>
        </authorList>
    </citation>
    <scope>NUCLEOTIDE SEQUENCE</scope>
    <source>
        <strain evidence="1">ECLA1</strain>
    </source>
</reference>
<keyword evidence="2" id="KW-1185">Reference proteome</keyword>
<protein>
    <submittedName>
        <fullName evidence="1">Uncharacterized protein</fullName>
    </submittedName>
</protein>
<dbReference type="Proteomes" id="UP001283361">
    <property type="component" value="Unassembled WGS sequence"/>
</dbReference>
<gene>
    <name evidence="1" type="ORF">RRG08_021837</name>
</gene>